<feature type="non-terminal residue" evidence="2">
    <location>
        <position position="86"/>
    </location>
</feature>
<evidence type="ECO:0000313" key="3">
    <source>
        <dbReference type="Proteomes" id="UP000276215"/>
    </source>
</evidence>
<evidence type="ECO:0000313" key="2">
    <source>
        <dbReference type="EMBL" id="RPA90653.1"/>
    </source>
</evidence>
<dbReference type="STRING" id="1336337.A0A3N4IWS7"/>
<keyword evidence="1" id="KW-0175">Coiled coil</keyword>
<dbReference type="AlphaFoldDB" id="A0A3N4IWS7"/>
<reference evidence="2 3" key="1">
    <citation type="journal article" date="2018" name="Nat. Ecol. Evol.">
        <title>Pezizomycetes genomes reveal the molecular basis of ectomycorrhizal truffle lifestyle.</title>
        <authorList>
            <person name="Murat C."/>
            <person name="Payen T."/>
            <person name="Noel B."/>
            <person name="Kuo A."/>
            <person name="Morin E."/>
            <person name="Chen J."/>
            <person name="Kohler A."/>
            <person name="Krizsan K."/>
            <person name="Balestrini R."/>
            <person name="Da Silva C."/>
            <person name="Montanini B."/>
            <person name="Hainaut M."/>
            <person name="Levati E."/>
            <person name="Barry K.W."/>
            <person name="Belfiori B."/>
            <person name="Cichocki N."/>
            <person name="Clum A."/>
            <person name="Dockter R.B."/>
            <person name="Fauchery L."/>
            <person name="Guy J."/>
            <person name="Iotti M."/>
            <person name="Le Tacon F."/>
            <person name="Lindquist E.A."/>
            <person name="Lipzen A."/>
            <person name="Malagnac F."/>
            <person name="Mello A."/>
            <person name="Molinier V."/>
            <person name="Miyauchi S."/>
            <person name="Poulain J."/>
            <person name="Riccioni C."/>
            <person name="Rubini A."/>
            <person name="Sitrit Y."/>
            <person name="Splivallo R."/>
            <person name="Traeger S."/>
            <person name="Wang M."/>
            <person name="Zifcakova L."/>
            <person name="Wipf D."/>
            <person name="Zambonelli A."/>
            <person name="Paolocci F."/>
            <person name="Nowrousian M."/>
            <person name="Ottonello S."/>
            <person name="Baldrian P."/>
            <person name="Spatafora J.W."/>
            <person name="Henrissat B."/>
            <person name="Nagy L.G."/>
            <person name="Aury J.M."/>
            <person name="Wincker P."/>
            <person name="Grigoriev I.V."/>
            <person name="Bonfante P."/>
            <person name="Martin F.M."/>
        </authorList>
    </citation>
    <scope>NUCLEOTIDE SEQUENCE [LARGE SCALE GENOMIC DNA]</scope>
    <source>
        <strain evidence="2 3">120613-1</strain>
    </source>
</reference>
<evidence type="ECO:0000256" key="1">
    <source>
        <dbReference type="SAM" id="Coils"/>
    </source>
</evidence>
<dbReference type="OrthoDB" id="331602at2759"/>
<proteinExistence type="predicted"/>
<organism evidence="2 3">
    <name type="scientific">Choiromyces venosus 120613-1</name>
    <dbReference type="NCBI Taxonomy" id="1336337"/>
    <lineage>
        <taxon>Eukaryota</taxon>
        <taxon>Fungi</taxon>
        <taxon>Dikarya</taxon>
        <taxon>Ascomycota</taxon>
        <taxon>Pezizomycotina</taxon>
        <taxon>Pezizomycetes</taxon>
        <taxon>Pezizales</taxon>
        <taxon>Tuberaceae</taxon>
        <taxon>Choiromyces</taxon>
    </lineage>
</organism>
<keyword evidence="3" id="KW-1185">Reference proteome</keyword>
<dbReference type="EMBL" id="ML120518">
    <property type="protein sequence ID" value="RPA90653.1"/>
    <property type="molecule type" value="Genomic_DNA"/>
</dbReference>
<sequence>MRADHSTEGLRSELNTVRYELSTLQDERELEGIRHEKELRALEAKCEAQAKRADSVESDKTYLFNRQKELSEKLEKVKDQATNQKV</sequence>
<protein>
    <submittedName>
        <fullName evidence="2">Uncharacterized protein</fullName>
    </submittedName>
</protein>
<dbReference type="Proteomes" id="UP000276215">
    <property type="component" value="Unassembled WGS sequence"/>
</dbReference>
<accession>A0A3N4IWS7</accession>
<gene>
    <name evidence="2" type="ORF">L873DRAFT_1753498</name>
</gene>
<feature type="coiled-coil region" evidence="1">
    <location>
        <begin position="39"/>
        <end position="84"/>
    </location>
</feature>
<name>A0A3N4IWS7_9PEZI</name>